<dbReference type="EMBL" id="MN739863">
    <property type="protein sequence ID" value="QHT75155.1"/>
    <property type="molecule type" value="Genomic_DNA"/>
</dbReference>
<accession>A0A6C0H4T5</accession>
<organism evidence="1">
    <name type="scientific">viral metagenome</name>
    <dbReference type="NCBI Taxonomy" id="1070528"/>
    <lineage>
        <taxon>unclassified sequences</taxon>
        <taxon>metagenomes</taxon>
        <taxon>organismal metagenomes</taxon>
    </lineage>
</organism>
<name>A0A6C0H4T5_9ZZZZ</name>
<reference evidence="1" key="1">
    <citation type="journal article" date="2020" name="Nature">
        <title>Giant virus diversity and host interactions through global metagenomics.</title>
        <authorList>
            <person name="Schulz F."/>
            <person name="Roux S."/>
            <person name="Paez-Espino D."/>
            <person name="Jungbluth S."/>
            <person name="Walsh D.A."/>
            <person name="Denef V.J."/>
            <person name="McMahon K.D."/>
            <person name="Konstantinidis K.T."/>
            <person name="Eloe-Fadrosh E.A."/>
            <person name="Kyrpides N.C."/>
            <person name="Woyke T."/>
        </authorList>
    </citation>
    <scope>NUCLEOTIDE SEQUENCE</scope>
    <source>
        <strain evidence="1">GVMAG-M-3300023179-63</strain>
    </source>
</reference>
<sequence>MAMLRNKYFKNKNNKNSILKKYNTQISQKKIFFLVFLSDFYNMRPHSNNSN</sequence>
<evidence type="ECO:0000313" key="1">
    <source>
        <dbReference type="EMBL" id="QHT75155.1"/>
    </source>
</evidence>
<protein>
    <submittedName>
        <fullName evidence="1">Uncharacterized protein</fullName>
    </submittedName>
</protein>
<proteinExistence type="predicted"/>
<dbReference type="AlphaFoldDB" id="A0A6C0H4T5"/>